<dbReference type="GO" id="GO:0005829">
    <property type="term" value="C:cytosol"/>
    <property type="evidence" value="ECO:0007669"/>
    <property type="project" value="TreeGrafter"/>
</dbReference>
<reference evidence="3" key="1">
    <citation type="submission" date="2021-01" db="UniProtKB">
        <authorList>
            <consortium name="EnsemblPlants"/>
        </authorList>
    </citation>
    <scope>IDENTIFICATION</scope>
</reference>
<dbReference type="GO" id="GO:0005634">
    <property type="term" value="C:nucleus"/>
    <property type="evidence" value="ECO:0007669"/>
    <property type="project" value="TreeGrafter"/>
</dbReference>
<organism evidence="3 4">
    <name type="scientific">Kalanchoe fedtschenkoi</name>
    <name type="common">Lavender scallops</name>
    <name type="synonym">South American air plant</name>
    <dbReference type="NCBI Taxonomy" id="63787"/>
    <lineage>
        <taxon>Eukaryota</taxon>
        <taxon>Viridiplantae</taxon>
        <taxon>Streptophyta</taxon>
        <taxon>Embryophyta</taxon>
        <taxon>Tracheophyta</taxon>
        <taxon>Spermatophyta</taxon>
        <taxon>Magnoliopsida</taxon>
        <taxon>eudicotyledons</taxon>
        <taxon>Gunneridae</taxon>
        <taxon>Pentapetalae</taxon>
        <taxon>Saxifragales</taxon>
        <taxon>Crassulaceae</taxon>
        <taxon>Kalanchoe</taxon>
    </lineage>
</organism>
<dbReference type="Proteomes" id="UP000594263">
    <property type="component" value="Unplaced"/>
</dbReference>
<dbReference type="Pfam" id="PF23292">
    <property type="entry name" value="SAND_ULT1"/>
    <property type="match status" value="1"/>
</dbReference>
<name>A0A7N0UIB3_KALFE</name>
<dbReference type="InterPro" id="IPR057011">
    <property type="entry name" value="ULT1/2_SAND"/>
</dbReference>
<dbReference type="InterPro" id="IPR020533">
    <property type="entry name" value="Developmental_reg_ULTRAPETALA"/>
</dbReference>
<feature type="domain" description="ULTRAPETALA1/2 SAND" evidence="1">
    <location>
        <begin position="29"/>
        <end position="120"/>
    </location>
</feature>
<keyword evidence="4" id="KW-1185">Reference proteome</keyword>
<dbReference type="PANTHER" id="PTHR34053">
    <property type="entry name" value="PROTEIN ULTRAPETALA 1"/>
    <property type="match status" value="1"/>
</dbReference>
<dbReference type="AlphaFoldDB" id="A0A7N0UIB3"/>
<sequence>MTHQAGEIGVAEHPAWFTDEELDGFKDVERVGEDVIEVLCSCKSSRCGHYLGKLRVFRDGRLCVHCQCTPHCDLVDATPRQFVSHARARGGPGQWPSLIWVHDRQEGMKRINKTLLMRYFTMARMREEKKHKDKFHKDEFMTCSKCGVERRFKLSNALRCRAYHDATLAEKSWTCSMHPFRKIDCNTKAERATRKLVRGCRNGTCGGCHLCSCTGCHMCRYQDCGCKICIDYTRNS</sequence>
<dbReference type="EnsemblPlants" id="Kaladp0069s0042.1.v1.1">
    <property type="protein sequence ID" value="Kaladp0069s0042.1.v1.1"/>
    <property type="gene ID" value="Kaladp0069s0042.v1.1"/>
</dbReference>
<dbReference type="Pfam" id="PF23293">
    <property type="entry name" value="zf_ULT1"/>
    <property type="match status" value="1"/>
</dbReference>
<evidence type="ECO:0000259" key="1">
    <source>
        <dbReference type="Pfam" id="PF23292"/>
    </source>
</evidence>
<dbReference type="Gramene" id="Kaladp0069s0042.1.v1.1">
    <property type="protein sequence ID" value="Kaladp0069s0042.1.v1.1"/>
    <property type="gene ID" value="Kaladp0069s0042.v1.1"/>
</dbReference>
<accession>A0A7N0UIB3</accession>
<evidence type="ECO:0000313" key="3">
    <source>
        <dbReference type="EnsemblPlants" id="Kaladp0069s0042.1.v1.1"/>
    </source>
</evidence>
<dbReference type="PANTHER" id="PTHR34053:SF1">
    <property type="entry name" value="PROTEIN ULTRAPETALA 1"/>
    <property type="match status" value="1"/>
</dbReference>
<dbReference type="InterPro" id="IPR057012">
    <property type="entry name" value="ULT1/2_Znf"/>
</dbReference>
<evidence type="ECO:0000313" key="4">
    <source>
        <dbReference type="Proteomes" id="UP000594263"/>
    </source>
</evidence>
<protein>
    <submittedName>
        <fullName evidence="3">Uncharacterized protein</fullName>
    </submittedName>
</protein>
<feature type="domain" description="ULTRAPETALA1/2 zinc finger" evidence="2">
    <location>
        <begin position="136"/>
        <end position="233"/>
    </location>
</feature>
<proteinExistence type="predicted"/>
<evidence type="ECO:0000259" key="2">
    <source>
        <dbReference type="Pfam" id="PF23293"/>
    </source>
</evidence>